<reference evidence="5 6" key="1">
    <citation type="submission" date="2018-01" db="EMBL/GenBank/DDBJ databases">
        <title>Draft genome sequence of Jiangella sp. GTF31.</title>
        <authorList>
            <person name="Sahin N."/>
            <person name="Ay H."/>
            <person name="Saygin H."/>
        </authorList>
    </citation>
    <scope>NUCLEOTIDE SEQUENCE [LARGE SCALE GENOMIC DNA]</scope>
    <source>
        <strain evidence="5 6">GTF31</strain>
    </source>
</reference>
<evidence type="ECO:0000256" key="3">
    <source>
        <dbReference type="ARBA" id="ARBA00023027"/>
    </source>
</evidence>
<proteinExistence type="inferred from homology"/>
<dbReference type="Pfam" id="PF01370">
    <property type="entry name" value="Epimerase"/>
    <property type="match status" value="1"/>
</dbReference>
<dbReference type="InterPro" id="IPR036291">
    <property type="entry name" value="NAD(P)-bd_dom_sf"/>
</dbReference>
<evidence type="ECO:0000259" key="4">
    <source>
        <dbReference type="Pfam" id="PF01370"/>
    </source>
</evidence>
<dbReference type="SUPFAM" id="SSF51735">
    <property type="entry name" value="NAD(P)-binding Rossmann-fold domains"/>
    <property type="match status" value="1"/>
</dbReference>
<dbReference type="PANTHER" id="PTHR43103">
    <property type="entry name" value="NUCLEOSIDE-DIPHOSPHATE-SUGAR EPIMERASE"/>
    <property type="match status" value="1"/>
</dbReference>
<dbReference type="PANTHER" id="PTHR43103:SF5">
    <property type="entry name" value="4-EPIMERASE, PUTATIVE (AFU_ORTHOLOGUE AFUA_7G00360)-RELATED"/>
    <property type="match status" value="1"/>
</dbReference>
<comment type="caution">
    <text evidence="5">The sequence shown here is derived from an EMBL/GenBank/DDBJ whole genome shotgun (WGS) entry which is preliminary data.</text>
</comment>
<accession>A0A2W2BT56</accession>
<protein>
    <submittedName>
        <fullName evidence="5">UDP-glucose 4-epimerase</fullName>
    </submittedName>
</protein>
<gene>
    <name evidence="5" type="ORF">C1I92_13910</name>
</gene>
<keyword evidence="3" id="KW-0520">NAD</keyword>
<keyword evidence="6" id="KW-1185">Reference proteome</keyword>
<keyword evidence="2" id="KW-0560">Oxidoreductase</keyword>
<dbReference type="RefSeq" id="WP_111255250.1">
    <property type="nucleotide sequence ID" value="NZ_POTW01000028.1"/>
</dbReference>
<feature type="domain" description="NAD-dependent epimerase/dehydratase" evidence="4">
    <location>
        <begin position="2"/>
        <end position="226"/>
    </location>
</feature>
<dbReference type="EMBL" id="POTW01000028">
    <property type="protein sequence ID" value="PZF83168.1"/>
    <property type="molecule type" value="Genomic_DNA"/>
</dbReference>
<sequence length="281" mass="30957">MIIVTGGSGQAGRACVADLTAQGYDVTSVDLTPPADPSVRHSRVDLTDYGQTVAAFAGIDERTSGVTGIVHLAAIRAPGLAPNPVTFSVNTLSTYNVFEAARQLDIKNVVWASSETVLGLPFDTPPPYVPVDEEYPGRPESAYSLSKLVGETMAEQFCRWDPERKIIGLRLSNVMDPADYLRFPSFQDDARARKWNLWSYIDARDAAQAIRLALEAPLTGADVFVIANADTVMERPNGELLDEVFPDVERRDVGEHDTLLSIEKARRVLGYEPRYGWRQRS</sequence>
<dbReference type="Proteomes" id="UP000248764">
    <property type="component" value="Unassembled WGS sequence"/>
</dbReference>
<dbReference type="Gene3D" id="3.40.50.720">
    <property type="entry name" value="NAD(P)-binding Rossmann-like Domain"/>
    <property type="match status" value="1"/>
</dbReference>
<dbReference type="GO" id="GO:0016491">
    <property type="term" value="F:oxidoreductase activity"/>
    <property type="evidence" value="ECO:0007669"/>
    <property type="project" value="UniProtKB-KW"/>
</dbReference>
<organism evidence="5 6">
    <name type="scientific">Jiangella anatolica</name>
    <dbReference type="NCBI Taxonomy" id="2670374"/>
    <lineage>
        <taxon>Bacteria</taxon>
        <taxon>Bacillati</taxon>
        <taxon>Actinomycetota</taxon>
        <taxon>Actinomycetes</taxon>
        <taxon>Jiangellales</taxon>
        <taxon>Jiangellaceae</taxon>
        <taxon>Jiangella</taxon>
    </lineage>
</organism>
<evidence type="ECO:0000313" key="5">
    <source>
        <dbReference type="EMBL" id="PZF83168.1"/>
    </source>
</evidence>
<name>A0A2W2BT56_9ACTN</name>
<comment type="similarity">
    <text evidence="1">Belongs to the NAD(P)-dependent epimerase/dehydratase family.</text>
</comment>
<evidence type="ECO:0000313" key="6">
    <source>
        <dbReference type="Proteomes" id="UP000248764"/>
    </source>
</evidence>
<evidence type="ECO:0000256" key="2">
    <source>
        <dbReference type="ARBA" id="ARBA00023002"/>
    </source>
</evidence>
<dbReference type="InterPro" id="IPR001509">
    <property type="entry name" value="Epimerase_deHydtase"/>
</dbReference>
<dbReference type="AlphaFoldDB" id="A0A2W2BT56"/>
<dbReference type="CDD" id="cd08946">
    <property type="entry name" value="SDR_e"/>
    <property type="match status" value="1"/>
</dbReference>
<evidence type="ECO:0000256" key="1">
    <source>
        <dbReference type="ARBA" id="ARBA00007637"/>
    </source>
</evidence>